<reference evidence="9" key="1">
    <citation type="submission" date="2020-05" db="UniProtKB">
        <authorList>
            <consortium name="EnsemblMetazoa"/>
        </authorList>
    </citation>
    <scope>IDENTIFICATION</scope>
    <source>
        <strain evidence="9">FUMOZ</strain>
    </source>
</reference>
<comment type="subcellular location">
    <subcellularLocation>
        <location evidence="2">Nucleus</location>
    </subcellularLocation>
</comment>
<dbReference type="VEuPathDB" id="VectorBase:AFUN019539"/>
<dbReference type="GO" id="GO:0004518">
    <property type="term" value="F:nuclease activity"/>
    <property type="evidence" value="ECO:0007669"/>
    <property type="project" value="UniProtKB-KW"/>
</dbReference>
<dbReference type="VEuPathDB" id="VectorBase:AFUN2_004666"/>
<dbReference type="PANTHER" id="PTHR22930:SF289">
    <property type="entry name" value="DDE TNP4 DOMAIN-CONTAINING PROTEIN-RELATED"/>
    <property type="match status" value="1"/>
</dbReference>
<evidence type="ECO:0000313" key="9">
    <source>
        <dbReference type="EnsemblMetazoa" id="AFUN019539-PA"/>
    </source>
</evidence>
<dbReference type="EnsemblMetazoa" id="AFUN019539-RA">
    <property type="protein sequence ID" value="AFUN019539-PA"/>
    <property type="gene ID" value="AFUN019539"/>
</dbReference>
<dbReference type="GO" id="GO:0046872">
    <property type="term" value="F:metal ion binding"/>
    <property type="evidence" value="ECO:0007669"/>
    <property type="project" value="UniProtKB-KW"/>
</dbReference>
<sequence length="324" mass="36447">MIFSYYVSDNSSSEEEATEDLAKQRRLLRSVFDPLQLTSQAFKKNFRVSKQIFLDILSEIEPKFPPVKGKGLTPKEMLAATLRFLAEGSYQNGTGNDFNIAIAQSTFSVAFAKCLNVMEETLGSKWISLVMEPNEEQDARRYFFSKSGIPGVVMCVDGTHIKIIAPADDYDQHFNRKGYYSLNAMIICDHLMKIRCVNAKFGGANHDSHIWNVTGVDAFFESKYRSGQTTFKLLGDAGYPSKPWLITPKRNPAPNTPDAAFNKNHSLGREIVERTIGLLKNRFRCLLGARQLHYTPVKATQITNVCCILHNMCIAYGMEEPSSD</sequence>
<keyword evidence="6" id="KW-0378">Hydrolase</keyword>
<comment type="cofactor">
    <cofactor evidence="1">
        <name>a divalent metal cation</name>
        <dbReference type="ChEBI" id="CHEBI:60240"/>
    </cofactor>
</comment>
<name>A0A4Y0BL10_ANOFN</name>
<dbReference type="Pfam" id="PF13359">
    <property type="entry name" value="DDE_Tnp_4"/>
    <property type="match status" value="1"/>
</dbReference>
<evidence type="ECO:0000256" key="5">
    <source>
        <dbReference type="ARBA" id="ARBA00022723"/>
    </source>
</evidence>
<dbReference type="STRING" id="62324.A0A4Y0BL10"/>
<keyword evidence="5" id="KW-0479">Metal-binding</keyword>
<evidence type="ECO:0000256" key="1">
    <source>
        <dbReference type="ARBA" id="ARBA00001968"/>
    </source>
</evidence>
<comment type="similarity">
    <text evidence="3">Belongs to the HARBI1 family.</text>
</comment>
<dbReference type="GO" id="GO:0005634">
    <property type="term" value="C:nucleus"/>
    <property type="evidence" value="ECO:0007669"/>
    <property type="project" value="UniProtKB-SubCell"/>
</dbReference>
<keyword evidence="7" id="KW-0539">Nucleus</keyword>
<dbReference type="InterPro" id="IPR045249">
    <property type="entry name" value="HARBI1-like"/>
</dbReference>
<evidence type="ECO:0000256" key="2">
    <source>
        <dbReference type="ARBA" id="ARBA00004123"/>
    </source>
</evidence>
<dbReference type="GO" id="GO:0016787">
    <property type="term" value="F:hydrolase activity"/>
    <property type="evidence" value="ECO:0007669"/>
    <property type="project" value="UniProtKB-KW"/>
</dbReference>
<evidence type="ECO:0000256" key="6">
    <source>
        <dbReference type="ARBA" id="ARBA00022801"/>
    </source>
</evidence>
<evidence type="ECO:0000256" key="7">
    <source>
        <dbReference type="ARBA" id="ARBA00023242"/>
    </source>
</evidence>
<evidence type="ECO:0000259" key="8">
    <source>
        <dbReference type="Pfam" id="PF13359"/>
    </source>
</evidence>
<keyword evidence="4" id="KW-0540">Nuclease</keyword>
<evidence type="ECO:0000256" key="4">
    <source>
        <dbReference type="ARBA" id="ARBA00022722"/>
    </source>
</evidence>
<dbReference type="InterPro" id="IPR027806">
    <property type="entry name" value="HARBI1_dom"/>
</dbReference>
<accession>A0A4Y0BL10</accession>
<protein>
    <submittedName>
        <fullName evidence="9">DDE Tnp4 domain-containing protein</fullName>
    </submittedName>
</protein>
<feature type="domain" description="DDE Tnp4" evidence="8">
    <location>
        <begin position="156"/>
        <end position="311"/>
    </location>
</feature>
<dbReference type="AlphaFoldDB" id="A0A4Y0BL10"/>
<proteinExistence type="inferred from homology"/>
<evidence type="ECO:0000256" key="3">
    <source>
        <dbReference type="ARBA" id="ARBA00006958"/>
    </source>
</evidence>
<organism evidence="9">
    <name type="scientific">Anopheles funestus</name>
    <name type="common">African malaria mosquito</name>
    <dbReference type="NCBI Taxonomy" id="62324"/>
    <lineage>
        <taxon>Eukaryota</taxon>
        <taxon>Metazoa</taxon>
        <taxon>Ecdysozoa</taxon>
        <taxon>Arthropoda</taxon>
        <taxon>Hexapoda</taxon>
        <taxon>Insecta</taxon>
        <taxon>Pterygota</taxon>
        <taxon>Neoptera</taxon>
        <taxon>Endopterygota</taxon>
        <taxon>Diptera</taxon>
        <taxon>Nematocera</taxon>
        <taxon>Culicoidea</taxon>
        <taxon>Culicidae</taxon>
        <taxon>Anophelinae</taxon>
        <taxon>Anopheles</taxon>
    </lineage>
</organism>
<dbReference type="PANTHER" id="PTHR22930">
    <property type="match status" value="1"/>
</dbReference>